<reference evidence="2" key="4">
    <citation type="submission" date="2025-09" db="UniProtKB">
        <authorList>
            <consortium name="Ensembl"/>
        </authorList>
    </citation>
    <scope>IDENTIFICATION</scope>
    <source>
        <strain evidence="2">JP 163 A</strain>
    </source>
</reference>
<keyword evidence="1" id="KW-0812">Transmembrane</keyword>
<dbReference type="Proteomes" id="UP000002852">
    <property type="component" value="Unassembled WGS sequence"/>
</dbReference>
<dbReference type="AlphaFoldDB" id="A0A3B5QBX2"/>
<dbReference type="Ensembl" id="ENSXMAT00000028213.1">
    <property type="protein sequence ID" value="ENSXMAP00000028412.1"/>
    <property type="gene ID" value="ENSXMAG00000023127.1"/>
</dbReference>
<keyword evidence="1" id="KW-0472">Membrane</keyword>
<dbReference type="InParanoid" id="A0A3B5QBX2"/>
<accession>A0A3B5QBX2</accession>
<reference evidence="3" key="1">
    <citation type="submission" date="2012-01" db="EMBL/GenBank/DDBJ databases">
        <authorList>
            <person name="Walter R."/>
            <person name="Schartl M."/>
            <person name="Warren W."/>
        </authorList>
    </citation>
    <scope>NUCLEOTIDE SEQUENCE [LARGE SCALE GENOMIC DNA]</scope>
    <source>
        <strain evidence="3">JP 163 A</strain>
    </source>
</reference>
<evidence type="ECO:0000313" key="3">
    <source>
        <dbReference type="Proteomes" id="UP000002852"/>
    </source>
</evidence>
<feature type="transmembrane region" description="Helical" evidence="1">
    <location>
        <begin position="12"/>
        <end position="32"/>
    </location>
</feature>
<proteinExistence type="predicted"/>
<sequence length="53" mass="6089">MGKKRWTTAEIILTILFILMTILAVTMIALFVTKEPDVISEGKLRNPREVMQK</sequence>
<protein>
    <submittedName>
        <fullName evidence="2">Uncharacterized protein</fullName>
    </submittedName>
</protein>
<dbReference type="GeneTree" id="ENSGT01000000221723"/>
<name>A0A3B5QBX2_XIPMA</name>
<dbReference type="STRING" id="8083.ENSXMAP00000028412"/>
<reference evidence="3" key="2">
    <citation type="journal article" date="2013" name="Nat. Genet.">
        <title>The genome of the platyfish, Xiphophorus maculatus, provides insights into evolutionary adaptation and several complex traits.</title>
        <authorList>
            <person name="Schartl M."/>
            <person name="Walter R.B."/>
            <person name="Shen Y."/>
            <person name="Garcia T."/>
            <person name="Catchen J."/>
            <person name="Amores A."/>
            <person name="Braasch I."/>
            <person name="Chalopin D."/>
            <person name="Volff J.N."/>
            <person name="Lesch K.P."/>
            <person name="Bisazza A."/>
            <person name="Minx P."/>
            <person name="Hillier L."/>
            <person name="Wilson R.K."/>
            <person name="Fuerstenberg S."/>
            <person name="Boore J."/>
            <person name="Searle S."/>
            <person name="Postlethwait J.H."/>
            <person name="Warren W.C."/>
        </authorList>
    </citation>
    <scope>NUCLEOTIDE SEQUENCE [LARGE SCALE GENOMIC DNA]</scope>
    <source>
        <strain evidence="3">JP 163 A</strain>
    </source>
</reference>
<keyword evidence="1" id="KW-1133">Transmembrane helix</keyword>
<reference evidence="2" key="3">
    <citation type="submission" date="2025-08" db="UniProtKB">
        <authorList>
            <consortium name="Ensembl"/>
        </authorList>
    </citation>
    <scope>IDENTIFICATION</scope>
    <source>
        <strain evidence="2">JP 163 A</strain>
    </source>
</reference>
<evidence type="ECO:0000256" key="1">
    <source>
        <dbReference type="SAM" id="Phobius"/>
    </source>
</evidence>
<evidence type="ECO:0000313" key="2">
    <source>
        <dbReference type="Ensembl" id="ENSXMAP00000028412.1"/>
    </source>
</evidence>
<organism evidence="2 3">
    <name type="scientific">Xiphophorus maculatus</name>
    <name type="common">Southern platyfish</name>
    <name type="synonym">Platypoecilus maculatus</name>
    <dbReference type="NCBI Taxonomy" id="8083"/>
    <lineage>
        <taxon>Eukaryota</taxon>
        <taxon>Metazoa</taxon>
        <taxon>Chordata</taxon>
        <taxon>Craniata</taxon>
        <taxon>Vertebrata</taxon>
        <taxon>Euteleostomi</taxon>
        <taxon>Actinopterygii</taxon>
        <taxon>Neopterygii</taxon>
        <taxon>Teleostei</taxon>
        <taxon>Neoteleostei</taxon>
        <taxon>Acanthomorphata</taxon>
        <taxon>Ovalentaria</taxon>
        <taxon>Atherinomorphae</taxon>
        <taxon>Cyprinodontiformes</taxon>
        <taxon>Poeciliidae</taxon>
        <taxon>Poeciliinae</taxon>
        <taxon>Xiphophorus</taxon>
    </lineage>
</organism>
<keyword evidence="3" id="KW-1185">Reference proteome</keyword>